<keyword evidence="2" id="KW-1133">Transmembrane helix</keyword>
<feature type="compositionally biased region" description="Polar residues" evidence="1">
    <location>
        <begin position="254"/>
        <end position="277"/>
    </location>
</feature>
<gene>
    <name evidence="3" type="ORF">YYC_02084</name>
</gene>
<dbReference type="NCBIfam" id="TIGR01590">
    <property type="entry name" value="yir-bir-cir_Pla"/>
    <property type="match status" value="1"/>
</dbReference>
<sequence length="340" mass="39770">MDIINNYEFMHKLCYIHDQNKYLEFKACGEFETIWKFFSDDLNESGNYNFTSGMLKNYCPKKNCDSDINKIDAGCLWLFNKFYMNSNNFSNYANNNIDIVVYIMMWLGYKLNKMLNTQFSNINEFYNKHMKNIDEYNKSTDDVMNYKNYIDLINKKNEFMDIDINVMSTFYDLFKILCNMIINADKNDSDKKYLEYANKFADEYKKLFNDDHNNTKGSPYNQILSILSNEYTSYEKNTVNFHIRNTLPKLVTEKTPTQVSGSSHKETQNISPSGTPASSSDTTISDSDSTPPSSSILNKLILIPFIFVATLILLGIAYKYSLFGFRKRSQKQHIKEQLKK</sequence>
<feature type="compositionally biased region" description="Low complexity" evidence="1">
    <location>
        <begin position="278"/>
        <end position="290"/>
    </location>
</feature>
<organism evidence="3 4">
    <name type="scientific">Plasmodium yoelii 17X</name>
    <dbReference type="NCBI Taxonomy" id="1323249"/>
    <lineage>
        <taxon>Eukaryota</taxon>
        <taxon>Sar</taxon>
        <taxon>Alveolata</taxon>
        <taxon>Apicomplexa</taxon>
        <taxon>Aconoidasida</taxon>
        <taxon>Haemosporida</taxon>
        <taxon>Plasmodiidae</taxon>
        <taxon>Plasmodium</taxon>
        <taxon>Plasmodium (Vinckeia)</taxon>
    </lineage>
</organism>
<feature type="transmembrane region" description="Helical" evidence="2">
    <location>
        <begin position="300"/>
        <end position="318"/>
    </location>
</feature>
<keyword evidence="4" id="KW-1185">Reference proteome</keyword>
<dbReference type="Proteomes" id="UP000018538">
    <property type="component" value="Unassembled WGS sequence"/>
</dbReference>
<reference evidence="3 4" key="1">
    <citation type="submission" date="2013-11" db="EMBL/GenBank/DDBJ databases">
        <title>The Genome Sequence of Plasmodium yoelii 17X.</title>
        <authorList>
            <consortium name="The Broad Institute Genomics Platform"/>
            <consortium name="The Broad Institute Genome Sequencing Center for Infectious Disease"/>
            <person name="Neafsey D."/>
            <person name="Adams J."/>
            <person name="Walker B."/>
            <person name="Young S.K."/>
            <person name="Zeng Q."/>
            <person name="Gargeya S."/>
            <person name="Fitzgerald M."/>
            <person name="Haas B."/>
            <person name="Abouelleil A."/>
            <person name="Alvarado L."/>
            <person name="Chapman S.B."/>
            <person name="Gainer-Dewar J."/>
            <person name="Goldberg J."/>
            <person name="Griggs A."/>
            <person name="Gujja S."/>
            <person name="Hansen M."/>
            <person name="Howarth C."/>
            <person name="Imamovic A."/>
            <person name="Ireland A."/>
            <person name="Larimer J."/>
            <person name="McCowan C."/>
            <person name="Murphy C."/>
            <person name="Pearson M."/>
            <person name="Poon T.W."/>
            <person name="Priest M."/>
            <person name="Roberts A."/>
            <person name="Saif S."/>
            <person name="Shea T."/>
            <person name="Sykes S."/>
            <person name="Wortman J."/>
            <person name="Nusbaum C."/>
            <person name="Birren B."/>
        </authorList>
    </citation>
    <scope>NUCLEOTIDE SEQUENCE [LARGE SCALE GENOMIC DNA]</scope>
    <source>
        <strain evidence="3 4">17X</strain>
    </source>
</reference>
<dbReference type="InterPro" id="IPR006477">
    <property type="entry name" value="Yir_bir_cir"/>
</dbReference>
<protein>
    <recommendedName>
        <fullName evidence="5">YIR protein</fullName>
    </recommendedName>
</protein>
<evidence type="ECO:0000256" key="2">
    <source>
        <dbReference type="SAM" id="Phobius"/>
    </source>
</evidence>
<keyword evidence="2" id="KW-0812">Transmembrane</keyword>
<dbReference type="Pfam" id="PF06022">
    <property type="entry name" value="Cir_Bir_Yir"/>
    <property type="match status" value="1"/>
</dbReference>
<proteinExistence type="predicted"/>
<name>V7PSQ4_PLAYE</name>
<evidence type="ECO:0000313" key="4">
    <source>
        <dbReference type="Proteomes" id="UP000018538"/>
    </source>
</evidence>
<dbReference type="AlphaFoldDB" id="V7PSQ4"/>
<evidence type="ECO:0000313" key="3">
    <source>
        <dbReference type="EMBL" id="ETB61158.1"/>
    </source>
</evidence>
<accession>V7PSQ4</accession>
<dbReference type="EMBL" id="KI635738">
    <property type="protein sequence ID" value="ETB61158.1"/>
    <property type="molecule type" value="Genomic_DNA"/>
</dbReference>
<feature type="region of interest" description="Disordered" evidence="1">
    <location>
        <begin position="254"/>
        <end position="290"/>
    </location>
</feature>
<keyword evidence="2" id="KW-0472">Membrane</keyword>
<evidence type="ECO:0000256" key="1">
    <source>
        <dbReference type="SAM" id="MobiDB-lite"/>
    </source>
</evidence>
<evidence type="ECO:0008006" key="5">
    <source>
        <dbReference type="Google" id="ProtNLM"/>
    </source>
</evidence>